<dbReference type="Gene3D" id="2.30.30.380">
    <property type="entry name" value="Zn-finger domain of Sec23/24"/>
    <property type="match status" value="1"/>
</dbReference>
<dbReference type="STRING" id="947166.A0A1D1V4D5"/>
<keyword evidence="1" id="KW-0479">Metal-binding</keyword>
<evidence type="ECO:0000256" key="4">
    <source>
        <dbReference type="PROSITE-ProRule" id="PRU00322"/>
    </source>
</evidence>
<evidence type="ECO:0000313" key="8">
    <source>
        <dbReference type="Proteomes" id="UP000186922"/>
    </source>
</evidence>
<protein>
    <recommendedName>
        <fullName evidence="6">RanBP2-type domain-containing protein</fullName>
    </recommendedName>
</protein>
<dbReference type="GO" id="GO:0003712">
    <property type="term" value="F:transcription coregulator activity"/>
    <property type="evidence" value="ECO:0007669"/>
    <property type="project" value="TreeGrafter"/>
</dbReference>
<dbReference type="SMART" id="SM00547">
    <property type="entry name" value="ZnF_RBZ"/>
    <property type="match status" value="1"/>
</dbReference>
<name>A0A1D1V4D5_RAMVA</name>
<proteinExistence type="predicted"/>
<dbReference type="PROSITE" id="PS50199">
    <property type="entry name" value="ZF_RANBP2_2"/>
    <property type="match status" value="1"/>
</dbReference>
<dbReference type="AlphaFoldDB" id="A0A1D1V4D5"/>
<feature type="compositionally biased region" description="Low complexity" evidence="5">
    <location>
        <begin position="189"/>
        <end position="207"/>
    </location>
</feature>
<dbReference type="EMBL" id="BDGG01000003">
    <property type="protein sequence ID" value="GAU94822.1"/>
    <property type="molecule type" value="Genomic_DNA"/>
</dbReference>
<dbReference type="OrthoDB" id="10063208at2759"/>
<dbReference type="GO" id="GO:0045893">
    <property type="term" value="P:positive regulation of DNA-templated transcription"/>
    <property type="evidence" value="ECO:0007669"/>
    <property type="project" value="InterPro"/>
</dbReference>
<evidence type="ECO:0000256" key="2">
    <source>
        <dbReference type="ARBA" id="ARBA00022771"/>
    </source>
</evidence>
<dbReference type="GO" id="GO:0003677">
    <property type="term" value="F:DNA binding"/>
    <property type="evidence" value="ECO:0007669"/>
    <property type="project" value="TreeGrafter"/>
</dbReference>
<feature type="domain" description="RanBP2-type" evidence="6">
    <location>
        <begin position="22"/>
        <end position="51"/>
    </location>
</feature>
<dbReference type="GO" id="GO:0008270">
    <property type="term" value="F:zinc ion binding"/>
    <property type="evidence" value="ECO:0007669"/>
    <property type="project" value="UniProtKB-KW"/>
</dbReference>
<evidence type="ECO:0000256" key="1">
    <source>
        <dbReference type="ARBA" id="ARBA00022723"/>
    </source>
</evidence>
<feature type="region of interest" description="Disordered" evidence="5">
    <location>
        <begin position="73"/>
        <end position="165"/>
    </location>
</feature>
<sequence>MSTRSDSRAKTSTTAKRKRVVEEDKWDCVHCTFKNASKNGKCAMCDIPRGTATRRPGGTNPQIQAQQELEEMLAKDRAKQRRTQAKQTSTTDLNTEVNSTFSSNDSVKSPLSPEAPSTSSTLEAGSSSSVHSERLILPQSSRGRSRKAAKTSISPVNDETEDGNATVRSAVYSIVHDGVALEFEEIIPSDASDAGSYGSDDSNSDLS</sequence>
<dbReference type="InterPro" id="IPR039958">
    <property type="entry name" value="RYBP/YAF2"/>
</dbReference>
<dbReference type="GO" id="GO:0005634">
    <property type="term" value="C:nucleus"/>
    <property type="evidence" value="ECO:0007669"/>
    <property type="project" value="TreeGrafter"/>
</dbReference>
<evidence type="ECO:0000256" key="5">
    <source>
        <dbReference type="SAM" id="MobiDB-lite"/>
    </source>
</evidence>
<accession>A0A1D1V4D5</accession>
<keyword evidence="8" id="KW-1185">Reference proteome</keyword>
<dbReference type="InterPro" id="IPR036443">
    <property type="entry name" value="Znf_RanBP2_sf"/>
</dbReference>
<evidence type="ECO:0000313" key="7">
    <source>
        <dbReference type="EMBL" id="GAU94822.1"/>
    </source>
</evidence>
<dbReference type="Proteomes" id="UP000186922">
    <property type="component" value="Unassembled WGS sequence"/>
</dbReference>
<feature type="compositionally biased region" description="Low complexity" evidence="5">
    <location>
        <begin position="117"/>
        <end position="129"/>
    </location>
</feature>
<keyword evidence="2 4" id="KW-0863">Zinc-finger</keyword>
<dbReference type="PANTHER" id="PTHR12920">
    <property type="entry name" value="RYBP AND YAF2-RELATED"/>
    <property type="match status" value="1"/>
</dbReference>
<evidence type="ECO:0000256" key="3">
    <source>
        <dbReference type="ARBA" id="ARBA00022833"/>
    </source>
</evidence>
<keyword evidence="3" id="KW-0862">Zinc</keyword>
<feature type="compositionally biased region" description="Polar residues" evidence="5">
    <location>
        <begin position="85"/>
        <end position="109"/>
    </location>
</feature>
<feature type="region of interest" description="Disordered" evidence="5">
    <location>
        <begin position="187"/>
        <end position="207"/>
    </location>
</feature>
<dbReference type="PANTHER" id="PTHR12920:SF4">
    <property type="entry name" value="GEO03726P1"/>
    <property type="match status" value="1"/>
</dbReference>
<dbReference type="SUPFAM" id="SSF90209">
    <property type="entry name" value="Ran binding protein zinc finger-like"/>
    <property type="match status" value="1"/>
</dbReference>
<dbReference type="PROSITE" id="PS01358">
    <property type="entry name" value="ZF_RANBP2_1"/>
    <property type="match status" value="1"/>
</dbReference>
<gene>
    <name evidence="7" type="primary">RvY_06533-1</name>
    <name evidence="7" type="synonym">RvY_06533.1</name>
    <name evidence="7" type="ORF">RvY_06533</name>
</gene>
<dbReference type="InterPro" id="IPR001876">
    <property type="entry name" value="Znf_RanBP2"/>
</dbReference>
<organism evidence="7 8">
    <name type="scientific">Ramazzottius varieornatus</name>
    <name type="common">Water bear</name>
    <name type="synonym">Tardigrade</name>
    <dbReference type="NCBI Taxonomy" id="947166"/>
    <lineage>
        <taxon>Eukaryota</taxon>
        <taxon>Metazoa</taxon>
        <taxon>Ecdysozoa</taxon>
        <taxon>Tardigrada</taxon>
        <taxon>Eutardigrada</taxon>
        <taxon>Parachela</taxon>
        <taxon>Hypsibioidea</taxon>
        <taxon>Ramazzottiidae</taxon>
        <taxon>Ramazzottius</taxon>
    </lineage>
</organism>
<comment type="caution">
    <text evidence="7">The sequence shown here is derived from an EMBL/GenBank/DDBJ whole genome shotgun (WGS) entry which is preliminary data.</text>
</comment>
<evidence type="ECO:0000259" key="6">
    <source>
        <dbReference type="PROSITE" id="PS50199"/>
    </source>
</evidence>
<reference evidence="7 8" key="1">
    <citation type="journal article" date="2016" name="Nat. Commun.">
        <title>Extremotolerant tardigrade genome and improved radiotolerance of human cultured cells by tardigrade-unique protein.</title>
        <authorList>
            <person name="Hashimoto T."/>
            <person name="Horikawa D.D."/>
            <person name="Saito Y."/>
            <person name="Kuwahara H."/>
            <person name="Kozuka-Hata H."/>
            <person name="Shin-I T."/>
            <person name="Minakuchi Y."/>
            <person name="Ohishi K."/>
            <person name="Motoyama A."/>
            <person name="Aizu T."/>
            <person name="Enomoto A."/>
            <person name="Kondo K."/>
            <person name="Tanaka S."/>
            <person name="Hara Y."/>
            <person name="Koshikawa S."/>
            <person name="Sagara H."/>
            <person name="Miura T."/>
            <person name="Yokobori S."/>
            <person name="Miyagawa K."/>
            <person name="Suzuki Y."/>
            <person name="Kubo T."/>
            <person name="Oyama M."/>
            <person name="Kohara Y."/>
            <person name="Fujiyama A."/>
            <person name="Arakawa K."/>
            <person name="Katayama T."/>
            <person name="Toyoda A."/>
            <person name="Kunieda T."/>
        </authorList>
    </citation>
    <scope>NUCLEOTIDE SEQUENCE [LARGE SCALE GENOMIC DNA]</scope>
    <source>
        <strain evidence="7 8">YOKOZUNA-1</strain>
    </source>
</reference>